<keyword evidence="3" id="KW-1185">Reference proteome</keyword>
<feature type="domain" description="S1 motif" evidence="1">
    <location>
        <begin position="118"/>
        <end position="187"/>
    </location>
</feature>
<dbReference type="PATRIC" id="fig|1122241.3.peg.3130"/>
<keyword evidence="2" id="KW-0687">Ribonucleoprotein</keyword>
<dbReference type="InterPro" id="IPR012340">
    <property type="entry name" value="NA-bd_OB-fold"/>
</dbReference>
<dbReference type="AlphaFoldDB" id="A0A151ATJ3"/>
<dbReference type="EMBL" id="LTBC01000022">
    <property type="protein sequence ID" value="KYH30717.1"/>
    <property type="molecule type" value="Genomic_DNA"/>
</dbReference>
<dbReference type="OrthoDB" id="9793609at2"/>
<feature type="domain" description="S1 motif" evidence="1">
    <location>
        <begin position="26"/>
        <end position="101"/>
    </location>
</feature>
<reference evidence="2 3" key="1">
    <citation type="submission" date="2016-02" db="EMBL/GenBank/DDBJ databases">
        <title>Genome sequence of Moorella mulderi DSM 14980.</title>
        <authorList>
            <person name="Poehlein A."/>
            <person name="Daniel R."/>
        </authorList>
    </citation>
    <scope>NUCLEOTIDE SEQUENCE [LARGE SCALE GENOMIC DNA]</scope>
    <source>
        <strain evidence="2 3">DSM 14980</strain>
    </source>
</reference>
<dbReference type="GO" id="GO:0003676">
    <property type="term" value="F:nucleic acid binding"/>
    <property type="evidence" value="ECO:0007669"/>
    <property type="project" value="InterPro"/>
</dbReference>
<protein>
    <submittedName>
        <fullName evidence="2">30S ribosomal protein S1</fullName>
    </submittedName>
</protein>
<evidence type="ECO:0000313" key="2">
    <source>
        <dbReference type="EMBL" id="KYH30717.1"/>
    </source>
</evidence>
<proteinExistence type="predicted"/>
<organism evidence="2 3">
    <name type="scientific">Moorella mulderi DSM 14980</name>
    <dbReference type="NCBI Taxonomy" id="1122241"/>
    <lineage>
        <taxon>Bacteria</taxon>
        <taxon>Bacillati</taxon>
        <taxon>Bacillota</taxon>
        <taxon>Clostridia</taxon>
        <taxon>Neomoorellales</taxon>
        <taxon>Neomoorellaceae</taxon>
        <taxon>Neomoorella</taxon>
    </lineage>
</organism>
<name>A0A151ATJ3_9FIRM</name>
<dbReference type="Proteomes" id="UP000075670">
    <property type="component" value="Unassembled WGS sequence"/>
</dbReference>
<dbReference type="Gene3D" id="2.40.50.140">
    <property type="entry name" value="Nucleic acid-binding proteins"/>
    <property type="match status" value="2"/>
</dbReference>
<dbReference type="PROSITE" id="PS50126">
    <property type="entry name" value="S1"/>
    <property type="match status" value="3"/>
</dbReference>
<evidence type="ECO:0000313" key="3">
    <source>
        <dbReference type="Proteomes" id="UP000075670"/>
    </source>
</evidence>
<dbReference type="SUPFAM" id="SSF50249">
    <property type="entry name" value="Nucleic acid-binding proteins"/>
    <property type="match status" value="2"/>
</dbReference>
<gene>
    <name evidence="2" type="primary">rpsA_1</name>
    <name evidence="2" type="ORF">MOMUL_29400</name>
</gene>
<dbReference type="SMART" id="SM00316">
    <property type="entry name" value="S1"/>
    <property type="match status" value="2"/>
</dbReference>
<dbReference type="InterPro" id="IPR003029">
    <property type="entry name" value="S1_domain"/>
</dbReference>
<sequence>MRLTPEGFAGTELDCWDIFYDAKDRGKVLSGIVTSVVTPKTLKEFYWELRFKEGDGIRGIVPASETGLPSERMMNFFIDQEVNVKIRHIDKKNGIVACTRREVVEEARASLLNTLQEGEEVPALVRFISRRNVGLDIGGGVIIPVPYTKAAHSKSLPLEAIYKPGQLVTAVVEGIDKENKRIEVGIKDPWENADFSRGDIVSGKIIMIRGRNLFVEVRQGIVGIAGYPVGRKISEGERFPFQVLHYDKAGKKLHMVVFDPERIRGRRKLHARRREGSSGQSK</sequence>
<dbReference type="RefSeq" id="WP_062286011.1">
    <property type="nucleotide sequence ID" value="NZ_LTBC01000022.1"/>
</dbReference>
<evidence type="ECO:0000259" key="1">
    <source>
        <dbReference type="PROSITE" id="PS50126"/>
    </source>
</evidence>
<accession>A0A151ATJ3</accession>
<feature type="domain" description="S1 motif" evidence="1">
    <location>
        <begin position="198"/>
        <end position="272"/>
    </location>
</feature>
<dbReference type="GO" id="GO:0005840">
    <property type="term" value="C:ribosome"/>
    <property type="evidence" value="ECO:0007669"/>
    <property type="project" value="UniProtKB-KW"/>
</dbReference>
<keyword evidence="2" id="KW-0689">Ribosomal protein</keyword>
<comment type="caution">
    <text evidence="2">The sequence shown here is derived from an EMBL/GenBank/DDBJ whole genome shotgun (WGS) entry which is preliminary data.</text>
</comment>